<evidence type="ECO:0000313" key="8">
    <source>
        <dbReference type="Proteomes" id="UP000446866"/>
    </source>
</evidence>
<dbReference type="Proteomes" id="UP000446866">
    <property type="component" value="Unassembled WGS sequence"/>
</dbReference>
<feature type="domain" description="TSCPD" evidence="6">
    <location>
        <begin position="4"/>
        <end position="79"/>
    </location>
</feature>
<reference evidence="7 8" key="1">
    <citation type="submission" date="2018-08" db="EMBL/GenBank/DDBJ databases">
        <title>Murine metabolic-syndrome-specific gut microbial biobank.</title>
        <authorList>
            <person name="Liu C."/>
        </authorList>
    </citation>
    <scope>NUCLEOTIDE SEQUENCE [LARGE SCALE GENOMIC DNA]</scope>
    <source>
        <strain evidence="7 8">28</strain>
    </source>
</reference>
<dbReference type="GO" id="GO:0004748">
    <property type="term" value="F:ribonucleoside-diphosphate reductase activity, thioredoxin disulfide as acceptor"/>
    <property type="evidence" value="ECO:0007669"/>
    <property type="project" value="UniProtKB-EC"/>
</dbReference>
<gene>
    <name evidence="7" type="ORF">D0435_11255</name>
</gene>
<comment type="catalytic activity">
    <reaction evidence="5">
        <text>a 2'-deoxyribonucleoside 5'-diphosphate + [thioredoxin]-disulfide + H2O = a ribonucleoside 5'-diphosphate + [thioredoxin]-dithiol</text>
        <dbReference type="Rhea" id="RHEA:23252"/>
        <dbReference type="Rhea" id="RHEA-COMP:10698"/>
        <dbReference type="Rhea" id="RHEA-COMP:10700"/>
        <dbReference type="ChEBI" id="CHEBI:15377"/>
        <dbReference type="ChEBI" id="CHEBI:29950"/>
        <dbReference type="ChEBI" id="CHEBI:50058"/>
        <dbReference type="ChEBI" id="CHEBI:57930"/>
        <dbReference type="ChEBI" id="CHEBI:73316"/>
        <dbReference type="EC" id="1.17.4.1"/>
    </reaction>
</comment>
<dbReference type="GO" id="GO:0071897">
    <property type="term" value="P:DNA biosynthetic process"/>
    <property type="evidence" value="ECO:0007669"/>
    <property type="project" value="UniProtKB-KW"/>
</dbReference>
<dbReference type="InterPro" id="IPR023806">
    <property type="entry name" value="CHP03905"/>
</dbReference>
<sequence length="86" mass="9154">MIYRYKTQGTCAGYIDVEVENGVLKQAVFHGGCNGNLQGISKLVSGMSVDQLKETLSGIRCGFKATSCPDQLVKAVEAAIAQEEAN</sequence>
<evidence type="ECO:0000259" key="6">
    <source>
        <dbReference type="Pfam" id="PF12637"/>
    </source>
</evidence>
<accession>A0A845QJD1</accession>
<organism evidence="7 8">
    <name type="scientific">Anaerotruncus colihominis</name>
    <dbReference type="NCBI Taxonomy" id="169435"/>
    <lineage>
        <taxon>Bacteria</taxon>
        <taxon>Bacillati</taxon>
        <taxon>Bacillota</taxon>
        <taxon>Clostridia</taxon>
        <taxon>Eubacteriales</taxon>
        <taxon>Oscillospiraceae</taxon>
        <taxon>Anaerotruncus</taxon>
    </lineage>
</organism>
<dbReference type="EC" id="1.17.4.1" evidence="2"/>
<dbReference type="RefSeq" id="WP_160202519.1">
    <property type="nucleotide sequence ID" value="NZ_QXWK01000021.1"/>
</dbReference>
<comment type="similarity">
    <text evidence="1">Belongs to the ribonucleoside diphosphate reductase class-2 family.</text>
</comment>
<evidence type="ECO:0000256" key="3">
    <source>
        <dbReference type="ARBA" id="ARBA00022634"/>
    </source>
</evidence>
<evidence type="ECO:0000313" key="7">
    <source>
        <dbReference type="EMBL" id="NBH62230.1"/>
    </source>
</evidence>
<dbReference type="GO" id="GO:0000166">
    <property type="term" value="F:nucleotide binding"/>
    <property type="evidence" value="ECO:0007669"/>
    <property type="project" value="UniProtKB-KW"/>
</dbReference>
<evidence type="ECO:0000256" key="1">
    <source>
        <dbReference type="ARBA" id="ARBA00007405"/>
    </source>
</evidence>
<name>A0A845QJD1_9FIRM</name>
<dbReference type="InterPro" id="IPR024434">
    <property type="entry name" value="TSCPD_dom"/>
</dbReference>
<dbReference type="EMBL" id="QXWK01000021">
    <property type="protein sequence ID" value="NBH62230.1"/>
    <property type="molecule type" value="Genomic_DNA"/>
</dbReference>
<dbReference type="Pfam" id="PF12637">
    <property type="entry name" value="TSCPD"/>
    <property type="match status" value="1"/>
</dbReference>
<dbReference type="NCBIfam" id="TIGR03905">
    <property type="entry name" value="TIGR03905_4_Cys"/>
    <property type="match status" value="1"/>
</dbReference>
<keyword evidence="8" id="KW-1185">Reference proteome</keyword>
<proteinExistence type="inferred from homology"/>
<comment type="caution">
    <text evidence="7">The sequence shown here is derived from an EMBL/GenBank/DDBJ whole genome shotgun (WGS) entry which is preliminary data.</text>
</comment>
<keyword evidence="4" id="KW-0547">Nucleotide-binding</keyword>
<evidence type="ECO:0000256" key="4">
    <source>
        <dbReference type="ARBA" id="ARBA00022741"/>
    </source>
</evidence>
<evidence type="ECO:0000256" key="2">
    <source>
        <dbReference type="ARBA" id="ARBA00012274"/>
    </source>
</evidence>
<protein>
    <recommendedName>
        <fullName evidence="2">ribonucleoside-diphosphate reductase</fullName>
        <ecNumber evidence="2">1.17.4.1</ecNumber>
    </recommendedName>
</protein>
<evidence type="ECO:0000256" key="5">
    <source>
        <dbReference type="ARBA" id="ARBA00047754"/>
    </source>
</evidence>
<keyword evidence="3" id="KW-0237">DNA synthesis</keyword>
<dbReference type="AlphaFoldDB" id="A0A845QJD1"/>